<name>A0A513PWH1_9CAUD</name>
<evidence type="ECO:0000313" key="2">
    <source>
        <dbReference type="Proteomes" id="UP000320660"/>
    </source>
</evidence>
<protein>
    <submittedName>
        <fullName evidence="1">Uncharacterized protein</fullName>
    </submittedName>
</protein>
<proteinExistence type="predicted"/>
<keyword evidence="2" id="KW-1185">Reference proteome</keyword>
<dbReference type="EMBL" id="MK368614">
    <property type="protein sequence ID" value="QAU04269.1"/>
    <property type="molecule type" value="Genomic_DNA"/>
</dbReference>
<accession>A0A513PWH1</accession>
<dbReference type="GeneID" id="55613482"/>
<evidence type="ECO:0000313" key="1">
    <source>
        <dbReference type="EMBL" id="QAU04269.1"/>
    </source>
</evidence>
<dbReference type="Proteomes" id="UP000320660">
    <property type="component" value="Segment"/>
</dbReference>
<reference evidence="1 2" key="1">
    <citation type="submission" date="2019-01" db="EMBL/GenBank/DDBJ databases">
        <authorList>
            <person name="Le T.S."/>
            <person name="Kurtboke I."/>
        </authorList>
    </citation>
    <scope>NUCLEOTIDE SEQUENCE [LARGE SCALE GENOMIC DNA]</scope>
</reference>
<dbReference type="KEGG" id="vg:55613482"/>
<dbReference type="RefSeq" id="YP_009843216.1">
    <property type="nucleotide sequence ID" value="NC_048747.1"/>
</dbReference>
<organism evidence="1 2">
    <name type="scientific">Vibrio phage 2 TSL-2019</name>
    <dbReference type="NCBI Taxonomy" id="2508172"/>
    <lineage>
        <taxon>Viruses</taxon>
        <taxon>Duplodnaviria</taxon>
        <taxon>Heunggongvirae</taxon>
        <taxon>Uroviricota</taxon>
        <taxon>Caudoviricetes</taxon>
        <taxon>Chimalliviridae</taxon>
        <taxon>Gorgonvirinae</taxon>
        <taxon>Aphroditevirus</taxon>
        <taxon>Aphroditevirus av2TSL2019</taxon>
    </lineage>
</organism>
<sequence>MIDMTESKEILNKIKEASQKAYKDMTPLEVSEFNTNISQHPLINSIVRNNLMTRPNYSPYCGRLGECDSMPRTNYVDGQFECPACRWRSSFPEPFMKIYRTHWSLD</sequence>